<reference evidence="1 2" key="1">
    <citation type="submission" date="2023-12" db="EMBL/GenBank/DDBJ databases">
        <title>Description of new species of Mycobacterium terrae complex isolated from sewage at the Sao Paulo Zoological Park Foundation in Brazil.</title>
        <authorList>
            <person name="Romagnoli C.L."/>
            <person name="Conceicao E.C."/>
            <person name="Machado E."/>
            <person name="Barreto L.B.P.F."/>
            <person name="Sharma A."/>
            <person name="Silva N.M."/>
            <person name="Marques L.E."/>
            <person name="Juliana M.A."/>
            <person name="Lourenco M.C.S."/>
            <person name="Digiampietri L.A."/>
            <person name="Suffys P.N."/>
            <person name="Viana-Niero C."/>
        </authorList>
    </citation>
    <scope>NUCLEOTIDE SEQUENCE [LARGE SCALE GENOMIC DNA]</scope>
    <source>
        <strain evidence="1 2">MYC017</strain>
    </source>
</reference>
<dbReference type="Proteomes" id="UP001299283">
    <property type="component" value="Unassembled WGS sequence"/>
</dbReference>
<evidence type="ECO:0000313" key="1">
    <source>
        <dbReference type="EMBL" id="MEB3071959.1"/>
    </source>
</evidence>
<dbReference type="EMBL" id="JAYJJQ010000042">
    <property type="protein sequence ID" value="MEB3071959.1"/>
    <property type="molecule type" value="Genomic_DNA"/>
</dbReference>
<sequence length="109" mass="11284">MARRPSKGPAAAAASLVAAQARIAEQAGVLADRAQRVHASIDPAAPFGGAFAGATAAMFAAADDLCDQVRRGLVLELTGTFPHSTIAEIVGMSVWWVGKVVRDEEARRG</sequence>
<protein>
    <recommendedName>
        <fullName evidence="3">RNA polymerase subunit sigma-70</fullName>
    </recommendedName>
</protein>
<evidence type="ECO:0008006" key="3">
    <source>
        <dbReference type="Google" id="ProtNLM"/>
    </source>
</evidence>
<organism evidence="1 2">
    <name type="scientific">[Mycobacterium] vasticus</name>
    <dbReference type="NCBI Taxonomy" id="2875777"/>
    <lineage>
        <taxon>Bacteria</taxon>
        <taxon>Bacillati</taxon>
        <taxon>Actinomycetota</taxon>
        <taxon>Actinomycetes</taxon>
        <taxon>Mycobacteriales</taxon>
        <taxon>Mycobacteriaceae</taxon>
        <taxon>Mycolicibacter</taxon>
    </lineage>
</organism>
<proteinExistence type="predicted"/>
<comment type="caution">
    <text evidence="1">The sequence shown here is derived from an EMBL/GenBank/DDBJ whole genome shotgun (WGS) entry which is preliminary data.</text>
</comment>
<keyword evidence="2" id="KW-1185">Reference proteome</keyword>
<name>A0ABU5Z6W9_9MYCO</name>
<accession>A0ABU5Z6W9</accession>
<dbReference type="RefSeq" id="WP_329779762.1">
    <property type="nucleotide sequence ID" value="NZ_JAYJJQ010000042.1"/>
</dbReference>
<gene>
    <name evidence="1" type="ORF">K5L39_22545</name>
</gene>
<evidence type="ECO:0000313" key="2">
    <source>
        <dbReference type="Proteomes" id="UP001299283"/>
    </source>
</evidence>